<dbReference type="SUPFAM" id="SSF55729">
    <property type="entry name" value="Acyl-CoA N-acyltransferases (Nat)"/>
    <property type="match status" value="1"/>
</dbReference>
<organism evidence="1 2">
    <name type="scientific">Kineosporia corallincola</name>
    <dbReference type="NCBI Taxonomy" id="2835133"/>
    <lineage>
        <taxon>Bacteria</taxon>
        <taxon>Bacillati</taxon>
        <taxon>Actinomycetota</taxon>
        <taxon>Actinomycetes</taxon>
        <taxon>Kineosporiales</taxon>
        <taxon>Kineosporiaceae</taxon>
        <taxon>Kineosporia</taxon>
    </lineage>
</organism>
<dbReference type="Proteomes" id="UP001197247">
    <property type="component" value="Unassembled WGS sequence"/>
</dbReference>
<dbReference type="RefSeq" id="WP_214154589.1">
    <property type="nucleotide sequence ID" value="NZ_JAHBAY010000002.1"/>
</dbReference>
<reference evidence="1 2" key="1">
    <citation type="submission" date="2021-05" db="EMBL/GenBank/DDBJ databases">
        <title>Kineosporia and Streptomyces sp. nov. two new marine actinobacteria isolated from Coral.</title>
        <authorList>
            <person name="Buangrab K."/>
            <person name="Sutthacheep M."/>
            <person name="Yeemin T."/>
            <person name="Harunari E."/>
            <person name="Igarashi Y."/>
            <person name="Kanchanasin P."/>
            <person name="Tanasupawat S."/>
            <person name="Phongsopitanun W."/>
        </authorList>
    </citation>
    <scope>NUCLEOTIDE SEQUENCE [LARGE SCALE GENOMIC DNA]</scope>
    <source>
        <strain evidence="1 2">J2-2</strain>
    </source>
</reference>
<keyword evidence="2" id="KW-1185">Reference proteome</keyword>
<dbReference type="EMBL" id="JAHBAY010000002">
    <property type="protein sequence ID" value="MBT0768288.1"/>
    <property type="molecule type" value="Genomic_DNA"/>
</dbReference>
<evidence type="ECO:0000313" key="2">
    <source>
        <dbReference type="Proteomes" id="UP001197247"/>
    </source>
</evidence>
<evidence type="ECO:0008006" key="3">
    <source>
        <dbReference type="Google" id="ProtNLM"/>
    </source>
</evidence>
<accession>A0ABS5TB33</accession>
<name>A0ABS5TB33_9ACTN</name>
<comment type="caution">
    <text evidence="1">The sequence shown here is derived from an EMBL/GenBank/DDBJ whole genome shotgun (WGS) entry which is preliminary data.</text>
</comment>
<evidence type="ECO:0000313" key="1">
    <source>
        <dbReference type="EMBL" id="MBT0768288.1"/>
    </source>
</evidence>
<proteinExistence type="predicted"/>
<protein>
    <recommendedName>
        <fullName evidence="3">BioF2-like acetyltransferase domain-containing protein</fullName>
    </recommendedName>
</protein>
<gene>
    <name evidence="1" type="ORF">KIH74_05100</name>
</gene>
<sequence length="420" mass="45568">MAEVHWFPSVAQVPERWWDDDAAVPIDRRRRFRRFRDVVEGEHTFVLSVGSPGDPVITCGHVSSPASGLFSDPWKLWSSDQFLRLDGVAPDEAAAITAHRDALLARLTGGDAGVVAGGAGVLHERLGGALVVRGLDSSEVLHAGGAPASSTEAATTLRELQRRASDSDLGVAFPYVDRADAGLLAALSETGFGLGSVTATNIFDLPPRDSFDDLLGPLPGRVRYRFRKEWKDFHAQGLTLEELGMEEHVHDVVALETGNRVKHGGTADQQRLIGVRLAMARLLGGNLRVKGVRDDRGELIACSIDLVDADRHLGMVFGQHETRSSELVYPTLVYAWPLRQAVAAGATQVRMGFEAFAPKTLRGSRLERRVFAFWHPRPAVRAAAGELLSLLDERLSRGVLDGARTTESAGRHWSFAGAKA</sequence>
<dbReference type="InterPro" id="IPR016181">
    <property type="entry name" value="Acyl_CoA_acyltransferase"/>
</dbReference>